<name>A0A1M2VX13_TRAPU</name>
<accession>A0A1M2VX13</accession>
<protein>
    <recommendedName>
        <fullName evidence="4">Protein ROT1</fullName>
    </recommendedName>
    <alternativeName>
        <fullName evidence="3">Protein rot1</fullName>
    </alternativeName>
</protein>
<dbReference type="OMA" id="GYWEFAK"/>
<dbReference type="EMBL" id="MNAD01000519">
    <property type="protein sequence ID" value="OJT12141.1"/>
    <property type="molecule type" value="Genomic_DNA"/>
</dbReference>
<evidence type="ECO:0000256" key="9">
    <source>
        <dbReference type="ARBA" id="ARBA00023136"/>
    </source>
</evidence>
<proteinExistence type="inferred from homology"/>
<keyword evidence="5" id="KW-0812">Transmembrane</keyword>
<evidence type="ECO:0000256" key="4">
    <source>
        <dbReference type="ARBA" id="ARBA00017291"/>
    </source>
</evidence>
<dbReference type="InterPro" id="IPR019623">
    <property type="entry name" value="Rot1"/>
</dbReference>
<comment type="similarity">
    <text evidence="2">Belongs to the ROT1 family.</text>
</comment>
<dbReference type="STRING" id="154538.A0A1M2VX13"/>
<evidence type="ECO:0000256" key="5">
    <source>
        <dbReference type="ARBA" id="ARBA00022692"/>
    </source>
</evidence>
<evidence type="ECO:0000313" key="12">
    <source>
        <dbReference type="Proteomes" id="UP000184267"/>
    </source>
</evidence>
<dbReference type="Proteomes" id="UP000184267">
    <property type="component" value="Unassembled WGS sequence"/>
</dbReference>
<keyword evidence="6 10" id="KW-0732">Signal</keyword>
<organism evidence="11 12">
    <name type="scientific">Trametes pubescens</name>
    <name type="common">White-rot fungus</name>
    <dbReference type="NCBI Taxonomy" id="154538"/>
    <lineage>
        <taxon>Eukaryota</taxon>
        <taxon>Fungi</taxon>
        <taxon>Dikarya</taxon>
        <taxon>Basidiomycota</taxon>
        <taxon>Agaricomycotina</taxon>
        <taxon>Agaricomycetes</taxon>
        <taxon>Polyporales</taxon>
        <taxon>Polyporaceae</taxon>
        <taxon>Trametes</taxon>
    </lineage>
</organism>
<sequence>MFVYSLLALALAAAPAAAIDYNAAHNVTPITGTWSSGSKAVLTGDFANPANLSFNYPKNTGVSYAFSDAGFYEVARYRFNSNGSNPTCITGVLNWHHGTFQLVDNGSIVLTPFGDGYQQIQDPCAAESNFIEDYNKTELLSQWQIFTDPVDGPKLHLFESDGTPVAPLYQVYSTANMLPTQKLRNVTAVADVSSLLALNTNTGARSWTPASAVAMVSSVFALGAASLVL</sequence>
<keyword evidence="8" id="KW-1133">Transmembrane helix</keyword>
<dbReference type="GO" id="GO:0006458">
    <property type="term" value="P:'de novo' protein folding"/>
    <property type="evidence" value="ECO:0007669"/>
    <property type="project" value="InterPro"/>
</dbReference>
<comment type="subcellular location">
    <subcellularLocation>
        <location evidence="1">Endoplasmic reticulum membrane</location>
        <topology evidence="1">Single-pass type I membrane protein</topology>
    </subcellularLocation>
</comment>
<reference evidence="11 12" key="1">
    <citation type="submission" date="2016-10" db="EMBL/GenBank/DDBJ databases">
        <title>Genome sequence of the basidiomycete white-rot fungus Trametes pubescens.</title>
        <authorList>
            <person name="Makela M.R."/>
            <person name="Granchi Z."/>
            <person name="Peng M."/>
            <person name="De Vries R.P."/>
            <person name="Grigoriev I."/>
            <person name="Riley R."/>
            <person name="Hilden K."/>
        </authorList>
    </citation>
    <scope>NUCLEOTIDE SEQUENCE [LARGE SCALE GENOMIC DNA]</scope>
    <source>
        <strain evidence="11 12">FBCC735</strain>
    </source>
</reference>
<evidence type="ECO:0000256" key="8">
    <source>
        <dbReference type="ARBA" id="ARBA00022989"/>
    </source>
</evidence>
<evidence type="ECO:0000256" key="2">
    <source>
        <dbReference type="ARBA" id="ARBA00007149"/>
    </source>
</evidence>
<dbReference type="AlphaFoldDB" id="A0A1M2VX13"/>
<evidence type="ECO:0000256" key="6">
    <source>
        <dbReference type="ARBA" id="ARBA00022729"/>
    </source>
</evidence>
<evidence type="ECO:0000256" key="1">
    <source>
        <dbReference type="ARBA" id="ARBA00004115"/>
    </source>
</evidence>
<gene>
    <name evidence="11" type="ORF">TRAPUB_11318</name>
</gene>
<dbReference type="PANTHER" id="PTHR28090:SF1">
    <property type="entry name" value="PROTEIN ROT1"/>
    <property type="match status" value="1"/>
</dbReference>
<evidence type="ECO:0000256" key="3">
    <source>
        <dbReference type="ARBA" id="ARBA00016195"/>
    </source>
</evidence>
<evidence type="ECO:0000313" key="11">
    <source>
        <dbReference type="EMBL" id="OJT12141.1"/>
    </source>
</evidence>
<comment type="caution">
    <text evidence="11">The sequence shown here is derived from an EMBL/GenBank/DDBJ whole genome shotgun (WGS) entry which is preliminary data.</text>
</comment>
<dbReference type="Pfam" id="PF10681">
    <property type="entry name" value="Rot1"/>
    <property type="match status" value="1"/>
</dbReference>
<evidence type="ECO:0000256" key="7">
    <source>
        <dbReference type="ARBA" id="ARBA00022824"/>
    </source>
</evidence>
<dbReference type="PANTHER" id="PTHR28090">
    <property type="entry name" value="PROTEIN ROT1"/>
    <property type="match status" value="1"/>
</dbReference>
<keyword evidence="12" id="KW-1185">Reference proteome</keyword>
<dbReference type="GO" id="GO:0005789">
    <property type="term" value="C:endoplasmic reticulum membrane"/>
    <property type="evidence" value="ECO:0007669"/>
    <property type="project" value="UniProtKB-SubCell"/>
</dbReference>
<feature type="signal peptide" evidence="10">
    <location>
        <begin position="1"/>
        <end position="18"/>
    </location>
</feature>
<keyword evidence="7" id="KW-0256">Endoplasmic reticulum</keyword>
<evidence type="ECO:0000256" key="10">
    <source>
        <dbReference type="SAM" id="SignalP"/>
    </source>
</evidence>
<keyword evidence="9" id="KW-0472">Membrane</keyword>
<dbReference type="GO" id="GO:0051082">
    <property type="term" value="F:unfolded protein binding"/>
    <property type="evidence" value="ECO:0007669"/>
    <property type="project" value="TreeGrafter"/>
</dbReference>
<dbReference type="OrthoDB" id="5327821at2759"/>
<feature type="chain" id="PRO_5012340841" description="Protein ROT1" evidence="10">
    <location>
        <begin position="19"/>
        <end position="229"/>
    </location>
</feature>